<proteinExistence type="inferred from homology"/>
<dbReference type="Pfam" id="PF14833">
    <property type="entry name" value="NAD_binding_11"/>
    <property type="match status" value="1"/>
</dbReference>
<keyword evidence="1" id="KW-0521">NADP</keyword>
<evidence type="ECO:0000256" key="2">
    <source>
        <dbReference type="ARBA" id="ARBA00023002"/>
    </source>
</evidence>
<dbReference type="InterPro" id="IPR029154">
    <property type="entry name" value="HIBADH-like_NADP-bd"/>
</dbReference>
<evidence type="ECO:0000256" key="1">
    <source>
        <dbReference type="ARBA" id="ARBA00022857"/>
    </source>
</evidence>
<dbReference type="InterPro" id="IPR013328">
    <property type="entry name" value="6PGD_dom2"/>
</dbReference>
<dbReference type="Proteomes" id="UP001060336">
    <property type="component" value="Chromosome"/>
</dbReference>
<comment type="function">
    <text evidence="5">Catalyzes oxidation of L-threonate to 2-oxo-tetronate. Can use either NAD(+) or NADP(+) as cosubstrate, with a preference for NAD(+).</text>
</comment>
<protein>
    <recommendedName>
        <fullName evidence="8">L-threonate dehydrogenase</fullName>
        <ecNumber evidence="7">1.1.1.411</ecNumber>
    </recommendedName>
</protein>
<evidence type="ECO:0000256" key="5">
    <source>
        <dbReference type="ARBA" id="ARBA00037062"/>
    </source>
</evidence>
<evidence type="ECO:0000256" key="4">
    <source>
        <dbReference type="ARBA" id="ARBA00023277"/>
    </source>
</evidence>
<dbReference type="InterPro" id="IPR008927">
    <property type="entry name" value="6-PGluconate_DH-like_C_sf"/>
</dbReference>
<feature type="domain" description="6-phosphogluconate dehydrogenase NADP-binding" evidence="11">
    <location>
        <begin position="8"/>
        <end position="165"/>
    </location>
</feature>
<evidence type="ECO:0000256" key="3">
    <source>
        <dbReference type="ARBA" id="ARBA00023027"/>
    </source>
</evidence>
<evidence type="ECO:0000256" key="8">
    <source>
        <dbReference type="ARBA" id="ARBA00039407"/>
    </source>
</evidence>
<dbReference type="EC" id="1.1.1.411" evidence="7"/>
<dbReference type="SUPFAM" id="SSF51735">
    <property type="entry name" value="NAD(P)-binding Rossmann-fold domains"/>
    <property type="match status" value="1"/>
</dbReference>
<dbReference type="KEGG" id="naci:NUH88_09490"/>
<dbReference type="SUPFAM" id="SSF48179">
    <property type="entry name" value="6-phosphogluconate dehydrogenase C-terminal domain-like"/>
    <property type="match status" value="1"/>
</dbReference>
<keyword evidence="2" id="KW-0560">Oxidoreductase</keyword>
<dbReference type="InterPro" id="IPR006115">
    <property type="entry name" value="6PGDH_NADP-bd"/>
</dbReference>
<dbReference type="InterPro" id="IPR015815">
    <property type="entry name" value="HIBADH-related"/>
</dbReference>
<keyword evidence="4" id="KW-0119">Carbohydrate metabolism</keyword>
<dbReference type="NCBIfam" id="NF043037">
    <property type="entry name" value="ThreonDh"/>
    <property type="match status" value="1"/>
</dbReference>
<gene>
    <name evidence="13" type="ORF">NUH88_09490</name>
</gene>
<comment type="similarity">
    <text evidence="6">Belongs to the HIBADH-related family. L-threonate dehydrogenase subfamily.</text>
</comment>
<evidence type="ECO:0000313" key="13">
    <source>
        <dbReference type="EMBL" id="UUX51920.1"/>
    </source>
</evidence>
<feature type="active site" evidence="10">
    <location>
        <position position="175"/>
    </location>
</feature>
<dbReference type="RefSeq" id="WP_257771677.1">
    <property type="nucleotide sequence ID" value="NZ_CP102480.1"/>
</dbReference>
<evidence type="ECO:0000313" key="14">
    <source>
        <dbReference type="Proteomes" id="UP001060336"/>
    </source>
</evidence>
<accession>A0A9J7AXB6</accession>
<comment type="catalytic activity">
    <reaction evidence="9">
        <text>L-threonate + NAD(+) = 2-dehydro-L-erythronate + NADH + H(+)</text>
        <dbReference type="Rhea" id="RHEA:52548"/>
        <dbReference type="ChEBI" id="CHEBI:15378"/>
        <dbReference type="ChEBI" id="CHEBI:57540"/>
        <dbReference type="ChEBI" id="CHEBI:57561"/>
        <dbReference type="ChEBI" id="CHEBI:57945"/>
        <dbReference type="ChEBI" id="CHEBI:136669"/>
        <dbReference type="EC" id="1.1.1.411"/>
    </reaction>
</comment>
<evidence type="ECO:0000259" key="12">
    <source>
        <dbReference type="Pfam" id="PF14833"/>
    </source>
</evidence>
<dbReference type="GO" id="GO:0016616">
    <property type="term" value="F:oxidoreductase activity, acting on the CH-OH group of donors, NAD or NADP as acceptor"/>
    <property type="evidence" value="ECO:0007669"/>
    <property type="project" value="InterPro"/>
</dbReference>
<dbReference type="PANTHER" id="PTHR43060">
    <property type="entry name" value="3-HYDROXYISOBUTYRATE DEHYDROGENASE-LIKE 1, MITOCHONDRIAL-RELATED"/>
    <property type="match status" value="1"/>
</dbReference>
<keyword evidence="3" id="KW-0520">NAD</keyword>
<evidence type="ECO:0000256" key="6">
    <source>
        <dbReference type="ARBA" id="ARBA00037979"/>
    </source>
</evidence>
<name>A0A9J7AXB6_9PROT</name>
<evidence type="ECO:0000259" key="11">
    <source>
        <dbReference type="Pfam" id="PF03446"/>
    </source>
</evidence>
<dbReference type="Gene3D" id="1.10.1040.10">
    <property type="entry name" value="N-(1-d-carboxylethyl)-l-norvaline Dehydrogenase, domain 2"/>
    <property type="match status" value="1"/>
</dbReference>
<evidence type="ECO:0000256" key="10">
    <source>
        <dbReference type="PIRSR" id="PIRSR000103-1"/>
    </source>
</evidence>
<dbReference type="Pfam" id="PF03446">
    <property type="entry name" value="NAD_binding_2"/>
    <property type="match status" value="1"/>
</dbReference>
<evidence type="ECO:0000256" key="7">
    <source>
        <dbReference type="ARBA" id="ARBA00038870"/>
    </source>
</evidence>
<reference evidence="13" key="1">
    <citation type="submission" date="2022-08" db="EMBL/GenBank/DDBJ databases">
        <title>Nisaea acidiphila sp. nov., isolated from a marine algal debris and emended description of the genus Nisaea Urios et al. 2008.</title>
        <authorList>
            <person name="Kwon K."/>
        </authorList>
    </citation>
    <scope>NUCLEOTIDE SEQUENCE</scope>
    <source>
        <strain evidence="13">MEBiC11861</strain>
    </source>
</reference>
<feature type="domain" description="3-hydroxyisobutyrate dehydrogenase-like NAD-binding" evidence="12">
    <location>
        <begin position="169"/>
        <end position="288"/>
    </location>
</feature>
<sequence>MTSGKIAGVIGLGSMGMGAAKSLVAAGVETWGTDVRAESVADFAANDGKGAASPAELAPHVDALLVLVVNADQTESVLFGETGAVPHMKKGAVVVASSTVPAAYARDLEARLAEYGILMVDAPVSGGAAKAATGEMTVMGSAKPEAFEAAGFLLDGIASKVYRLGDQAGPGSTVKTINQLLAGVHIAAAAEAMALGIRAGVAPEDLFEVISNSAGASWMFNNRVPHILEGDYAPLSAVNIFVKDLGIVLETGKQLTFPLPLSAAAHQQFLGAAAAGLGTEDDSAVIKVFQKLAGIDLPEGKS</sequence>
<dbReference type="EMBL" id="CP102480">
    <property type="protein sequence ID" value="UUX51920.1"/>
    <property type="molecule type" value="Genomic_DNA"/>
</dbReference>
<dbReference type="GO" id="GO:0051287">
    <property type="term" value="F:NAD binding"/>
    <property type="evidence" value="ECO:0007669"/>
    <property type="project" value="InterPro"/>
</dbReference>
<dbReference type="AlphaFoldDB" id="A0A9J7AXB6"/>
<dbReference type="PANTHER" id="PTHR43060:SF17">
    <property type="entry name" value="L-THREONATE DEHYDROGENASE"/>
    <property type="match status" value="1"/>
</dbReference>
<dbReference type="Gene3D" id="3.40.50.720">
    <property type="entry name" value="NAD(P)-binding Rossmann-like Domain"/>
    <property type="match status" value="1"/>
</dbReference>
<dbReference type="InterPro" id="IPR002204">
    <property type="entry name" value="3-OH-isobutyrate_DH-rel_CS"/>
</dbReference>
<organism evidence="13 14">
    <name type="scientific">Nisaea acidiphila</name>
    <dbReference type="NCBI Taxonomy" id="1862145"/>
    <lineage>
        <taxon>Bacteria</taxon>
        <taxon>Pseudomonadati</taxon>
        <taxon>Pseudomonadota</taxon>
        <taxon>Alphaproteobacteria</taxon>
        <taxon>Rhodospirillales</taxon>
        <taxon>Thalassobaculaceae</taxon>
        <taxon>Nisaea</taxon>
    </lineage>
</organism>
<evidence type="ECO:0000256" key="9">
    <source>
        <dbReference type="ARBA" id="ARBA00047312"/>
    </source>
</evidence>
<dbReference type="PIRSF" id="PIRSF000103">
    <property type="entry name" value="HIBADH"/>
    <property type="match status" value="1"/>
</dbReference>
<dbReference type="GO" id="GO:0016054">
    <property type="term" value="P:organic acid catabolic process"/>
    <property type="evidence" value="ECO:0007669"/>
    <property type="project" value="UniProtKB-ARBA"/>
</dbReference>
<dbReference type="PROSITE" id="PS00895">
    <property type="entry name" value="3_HYDROXYISOBUT_DH"/>
    <property type="match status" value="1"/>
</dbReference>
<keyword evidence="14" id="KW-1185">Reference proteome</keyword>
<dbReference type="InterPro" id="IPR036291">
    <property type="entry name" value="NAD(P)-bd_dom_sf"/>
</dbReference>
<dbReference type="InterPro" id="IPR050006">
    <property type="entry name" value="LtnD"/>
</dbReference>
<dbReference type="GO" id="GO:0050661">
    <property type="term" value="F:NADP binding"/>
    <property type="evidence" value="ECO:0007669"/>
    <property type="project" value="InterPro"/>
</dbReference>